<reference evidence="3" key="1">
    <citation type="submission" date="2022-01" db="EMBL/GenBank/DDBJ databases">
        <authorList>
            <person name="King R."/>
        </authorList>
    </citation>
    <scope>NUCLEOTIDE SEQUENCE</scope>
</reference>
<dbReference type="Pfam" id="PF24507">
    <property type="entry name" value="Ig_CFAP65_4th"/>
    <property type="match status" value="1"/>
</dbReference>
<name>A0A9P0HKF5_NEZVI</name>
<dbReference type="InterPro" id="IPR058536">
    <property type="entry name" value="Ig_CFAP65_4th"/>
</dbReference>
<evidence type="ECO:0000313" key="3">
    <source>
        <dbReference type="EMBL" id="CAH1403369.1"/>
    </source>
</evidence>
<dbReference type="PANTHER" id="PTHR46127:SF1">
    <property type="entry name" value="CILIA- AND FLAGELLA-ASSOCIATED PROTEIN 65"/>
    <property type="match status" value="1"/>
</dbReference>
<protein>
    <submittedName>
        <fullName evidence="3">Uncharacterized protein</fullName>
    </submittedName>
</protein>
<dbReference type="Proteomes" id="UP001152798">
    <property type="component" value="Chromosome 5"/>
</dbReference>
<dbReference type="InterPro" id="IPR013783">
    <property type="entry name" value="Ig-like_fold"/>
</dbReference>
<evidence type="ECO:0000259" key="2">
    <source>
        <dbReference type="Pfam" id="PF24507"/>
    </source>
</evidence>
<keyword evidence="4" id="KW-1185">Reference proteome</keyword>
<organism evidence="3 4">
    <name type="scientific">Nezara viridula</name>
    <name type="common">Southern green stink bug</name>
    <name type="synonym">Cimex viridulus</name>
    <dbReference type="NCBI Taxonomy" id="85310"/>
    <lineage>
        <taxon>Eukaryota</taxon>
        <taxon>Metazoa</taxon>
        <taxon>Ecdysozoa</taxon>
        <taxon>Arthropoda</taxon>
        <taxon>Hexapoda</taxon>
        <taxon>Insecta</taxon>
        <taxon>Pterygota</taxon>
        <taxon>Neoptera</taxon>
        <taxon>Paraneoptera</taxon>
        <taxon>Hemiptera</taxon>
        <taxon>Heteroptera</taxon>
        <taxon>Panheteroptera</taxon>
        <taxon>Pentatomomorpha</taxon>
        <taxon>Pentatomoidea</taxon>
        <taxon>Pentatomidae</taxon>
        <taxon>Pentatominae</taxon>
        <taxon>Nezara</taxon>
    </lineage>
</organism>
<dbReference type="Gene3D" id="2.60.40.10">
    <property type="entry name" value="Immunoglobulins"/>
    <property type="match status" value="2"/>
</dbReference>
<evidence type="ECO:0000313" key="4">
    <source>
        <dbReference type="Proteomes" id="UP001152798"/>
    </source>
</evidence>
<dbReference type="Pfam" id="PF24291">
    <property type="entry name" value="Ig_CFAP65"/>
    <property type="match status" value="1"/>
</dbReference>
<dbReference type="OrthoDB" id="6607213at2759"/>
<proteinExistence type="predicted"/>
<feature type="domain" description="CFAP65 fourth Ig-like" evidence="2">
    <location>
        <begin position="113"/>
        <end position="189"/>
    </location>
</feature>
<gene>
    <name evidence="3" type="ORF">NEZAVI_LOCUS11983</name>
</gene>
<dbReference type="InterPro" id="IPR052614">
    <property type="entry name" value="CFAP65"/>
</dbReference>
<dbReference type="InterPro" id="IPR056305">
    <property type="entry name" value="Ig_CFAP65_10th"/>
</dbReference>
<dbReference type="PANTHER" id="PTHR46127">
    <property type="entry name" value="CILIA- AND FLAGELLA-ASSOCIATED PROTEIN 65"/>
    <property type="match status" value="1"/>
</dbReference>
<sequence>MLNEFKTIEFPNCDPGKEYIQILDWTYPSKVAVIQREKTTDPREWMFHVTEEPPPANAIRITYKPVLPFTNNYDYFYITTTTKHVIKLNLKGSTLGPIVVLNTEKVIFNCKNGQPKKKMISITNNGTMDAIFCFDIDNNYSDVTISPSYGKIGKGSTVELLVTFYPKRVSFVFRKIFCVVKYQEPIYITIRANYKKQSAFKEFDDFINFQEPFPKYPNNYEAYIQDVASVLFVEKPPLVSLDRKYIDFGMVDTTKGGHIASEQFTITNNSNVTLCIMWLLGEKTVFTIDPPKAEVENNRSISFRARFKPCYPDQLHSAKITAGIYWGTNNDFAVPHSLSVDLIGHTFTVMRTGWDPFFKFVDKVILPATVPSTPCFGTYKVLNTGRFPIMFKFIPPHKSNLNMKPLHGVIEGEGFQTFALRFLPDCKADTAYTEKWTLVINFFQKVEVQFSTTAEELFLIFGDRKPIKFPHTSLHSDIAISVPVKNNTRLKTKFWMEIHDRETPFYIENPEEQFIGPNELIHITLHFNPHSYGKVESHVAFDMEYVTSFGQKHLSCSIVKIKGACSEVSLRAMPNSLYLGETLMSCWIYGTFKIKNIGKCDAFLDTLGMPRSHGDEDVITKVEPKSFIIPAMSKLAVTVGVCPHEVGFKKMKIVYFLCTDKTLTKHIEDTPTSLMTFEVNCSAPKLEIIDIRVSKLHQNLAKYFMWEKLQINKLNETLGRLKFIPEDKENSVYMKLPVGSLNKPPLRVDLLVKNVSAHEAQLDIVFEKLCSCKPVIEDVSISLRRTVIKCRHEEQITFIFEKHVFKPKEEGIVTINCIYTEYSKRSFKFILSVTATQDRNIRGYTVLWVERVCGKAGVKYLDFNQPTSLATTVMVDVYPVYVGDPCKPEQVVWTYNNFSEEISYEIEDDTSDDLQIFQFPHTKGLIAAYSAHPIVYKFNPYQYKTYIKSFNLITPHATYVLHMMGVGSISPCYCTYPMLCKVPLISLFNEETEEIEISIDNIALKPMLLHSTKERMVFLKNNMNEAVQFSWATRRFGAWFDVKALPQEGVLKPNQLKPVQLIIQSLSIPSRMTIFITCKFVYFERVQSHTSKVENIRKYGKIFDSCFTLTEKSDFTPVYMDIGGGSKSYPLYFNITISLHSISERFLDDVVPNRKHQMRILSQSKIESKKNLKVVLTRYEADVCIDTFTRIIWEILNRNIFLESVSNIKRTTYYRDIADSEKIMPFIEPPKSLILNVLNTAIFKGILQMFEIKSTWSNTVPIISEGDCVEKEEIGKLKNKYYGDIIEHGFYHIVSLYLGSNYYGRKYSDVGHLPKRIKFLKTLKDHS</sequence>
<feature type="domain" description="CFAP65 tenth Ig-like" evidence="1">
    <location>
        <begin position="875"/>
        <end position="967"/>
    </location>
</feature>
<evidence type="ECO:0000259" key="1">
    <source>
        <dbReference type="Pfam" id="PF24291"/>
    </source>
</evidence>
<accession>A0A9P0HKF5</accession>
<dbReference type="EMBL" id="OV725081">
    <property type="protein sequence ID" value="CAH1403369.1"/>
    <property type="molecule type" value="Genomic_DNA"/>
</dbReference>